<name>A0A412JA79_9FIRM</name>
<proteinExistence type="predicted"/>
<dbReference type="RefSeq" id="WP_118318758.1">
    <property type="nucleotide sequence ID" value="NZ_QRVM01000002.1"/>
</dbReference>
<dbReference type="Proteomes" id="UP000285274">
    <property type="component" value="Unassembled WGS sequence"/>
</dbReference>
<protein>
    <submittedName>
        <fullName evidence="1">Uncharacterized protein</fullName>
    </submittedName>
</protein>
<organism evidence="1 2">
    <name type="scientific">Holdemanella biformis</name>
    <dbReference type="NCBI Taxonomy" id="1735"/>
    <lineage>
        <taxon>Bacteria</taxon>
        <taxon>Bacillati</taxon>
        <taxon>Bacillota</taxon>
        <taxon>Erysipelotrichia</taxon>
        <taxon>Erysipelotrichales</taxon>
        <taxon>Erysipelotrichaceae</taxon>
        <taxon>Holdemanella</taxon>
    </lineage>
</organism>
<comment type="caution">
    <text evidence="1">The sequence shown here is derived from an EMBL/GenBank/DDBJ whole genome shotgun (WGS) entry which is preliminary data.</text>
</comment>
<sequence length="273" mass="32449">MKRKLQKQMDSMMEMTMDAITNNTKLVPALNELFKYAPKDEKTQFILLHEIANQYLHELLDIDSEFHDYSFEEGIKICIEEKVDYLKERFQICTIQFQLEDITRTITLPKRLPLADMTYFLMSSLDIACYYDFMINCEGIDYSLEEMQMCSIADLCLEKNDMFLLSFFNSETDEFYPVTGKLITEKLNKKEIELECIHVLEAKNDGPWVDENEHRTLEEQNDQLVSGFFFNKMFYERPDLFEELENGKDIEELLFEMIDEELNDDVFDTDLLN</sequence>
<evidence type="ECO:0000313" key="1">
    <source>
        <dbReference type="EMBL" id="RGS49270.1"/>
    </source>
</evidence>
<gene>
    <name evidence="1" type="ORF">DWX92_00870</name>
</gene>
<dbReference type="EMBL" id="QRVM01000002">
    <property type="protein sequence ID" value="RGS49270.1"/>
    <property type="molecule type" value="Genomic_DNA"/>
</dbReference>
<accession>A0A412JA79</accession>
<reference evidence="1 2" key="1">
    <citation type="submission" date="2018-08" db="EMBL/GenBank/DDBJ databases">
        <title>A genome reference for cultivated species of the human gut microbiota.</title>
        <authorList>
            <person name="Zou Y."/>
            <person name="Xue W."/>
            <person name="Luo G."/>
        </authorList>
    </citation>
    <scope>NUCLEOTIDE SEQUENCE [LARGE SCALE GENOMIC DNA]</scope>
    <source>
        <strain evidence="1 2">AF22-10AC</strain>
    </source>
</reference>
<dbReference type="AlphaFoldDB" id="A0A412JA79"/>
<evidence type="ECO:0000313" key="2">
    <source>
        <dbReference type="Proteomes" id="UP000285274"/>
    </source>
</evidence>